<dbReference type="PIRSF" id="PIRSF003107">
    <property type="entry name" value="PhoU"/>
    <property type="match status" value="1"/>
</dbReference>
<protein>
    <recommendedName>
        <fullName evidence="7">Phosphate-specific transport system accessory protein PhoU</fullName>
    </recommendedName>
</protein>
<dbReference type="PANTHER" id="PTHR42930">
    <property type="entry name" value="PHOSPHATE-SPECIFIC TRANSPORT SYSTEM ACCESSORY PROTEIN PHOU"/>
    <property type="match status" value="1"/>
</dbReference>
<name>A0A8J6I1Q9_9FIRM</name>
<dbReference type="InterPro" id="IPR028366">
    <property type="entry name" value="PhoU"/>
</dbReference>
<comment type="caution">
    <text evidence="9">The sequence shown here is derived from an EMBL/GenBank/DDBJ whole genome shotgun (WGS) entry which is preliminary data.</text>
</comment>
<organism evidence="9 10">
    <name type="scientific">Capillibacterium thermochitinicola</name>
    <dbReference type="NCBI Taxonomy" id="2699427"/>
    <lineage>
        <taxon>Bacteria</taxon>
        <taxon>Bacillati</taxon>
        <taxon>Bacillota</taxon>
        <taxon>Capillibacterium</taxon>
    </lineage>
</organism>
<comment type="function">
    <text evidence="7">Plays a role in the regulation of phosphate uptake.</text>
</comment>
<keyword evidence="5 7" id="KW-0963">Cytoplasm</keyword>
<dbReference type="FunFam" id="1.20.58.220:FF:000004">
    <property type="entry name" value="Phosphate-specific transport system accessory protein PhoU"/>
    <property type="match status" value="1"/>
</dbReference>
<dbReference type="Gene3D" id="1.20.58.220">
    <property type="entry name" value="Phosphate transport system protein phou homolog 2, domain 2"/>
    <property type="match status" value="1"/>
</dbReference>
<evidence type="ECO:0000313" key="10">
    <source>
        <dbReference type="Proteomes" id="UP000657177"/>
    </source>
</evidence>
<comment type="subunit">
    <text evidence="3 7">Homodimer.</text>
</comment>
<accession>A0A8J6I1Q9</accession>
<evidence type="ECO:0000256" key="2">
    <source>
        <dbReference type="ARBA" id="ARBA00008107"/>
    </source>
</evidence>
<evidence type="ECO:0000256" key="6">
    <source>
        <dbReference type="ARBA" id="ARBA00022592"/>
    </source>
</evidence>
<evidence type="ECO:0000256" key="3">
    <source>
        <dbReference type="ARBA" id="ARBA00011738"/>
    </source>
</evidence>
<evidence type="ECO:0000256" key="5">
    <source>
        <dbReference type="ARBA" id="ARBA00022490"/>
    </source>
</evidence>
<dbReference type="GO" id="GO:0030643">
    <property type="term" value="P:intracellular phosphate ion homeostasis"/>
    <property type="evidence" value="ECO:0007669"/>
    <property type="project" value="InterPro"/>
</dbReference>
<feature type="domain" description="PhoU" evidence="8">
    <location>
        <begin position="16"/>
        <end position="104"/>
    </location>
</feature>
<keyword evidence="4 7" id="KW-0813">Transport</keyword>
<dbReference type="PANTHER" id="PTHR42930:SF3">
    <property type="entry name" value="PHOSPHATE-SPECIFIC TRANSPORT SYSTEM ACCESSORY PROTEIN PHOU"/>
    <property type="match status" value="1"/>
</dbReference>
<gene>
    <name evidence="9" type="primary">phoU</name>
    <name evidence="9" type="ORF">G5B42_11365</name>
</gene>
<evidence type="ECO:0000259" key="8">
    <source>
        <dbReference type="Pfam" id="PF01895"/>
    </source>
</evidence>
<reference evidence="9" key="1">
    <citation type="submission" date="2020-06" db="EMBL/GenBank/DDBJ databases">
        <title>Novel chitinolytic bacterium.</title>
        <authorList>
            <person name="Ungkulpasvich U."/>
            <person name="Kosugi A."/>
            <person name="Uke A."/>
        </authorList>
    </citation>
    <scope>NUCLEOTIDE SEQUENCE</scope>
    <source>
        <strain evidence="9">UUS1-1</strain>
    </source>
</reference>
<dbReference type="GO" id="GO:0045936">
    <property type="term" value="P:negative regulation of phosphate metabolic process"/>
    <property type="evidence" value="ECO:0007669"/>
    <property type="project" value="InterPro"/>
</dbReference>
<evidence type="ECO:0000256" key="7">
    <source>
        <dbReference type="PIRNR" id="PIRNR003107"/>
    </source>
</evidence>
<dbReference type="NCBIfam" id="TIGR02135">
    <property type="entry name" value="phoU_full"/>
    <property type="match status" value="1"/>
</dbReference>
<dbReference type="SUPFAM" id="SSF109755">
    <property type="entry name" value="PhoU-like"/>
    <property type="match status" value="1"/>
</dbReference>
<dbReference type="GO" id="GO:0006817">
    <property type="term" value="P:phosphate ion transport"/>
    <property type="evidence" value="ECO:0007669"/>
    <property type="project" value="UniProtKB-KW"/>
</dbReference>
<dbReference type="Proteomes" id="UP000657177">
    <property type="component" value="Unassembled WGS sequence"/>
</dbReference>
<keyword evidence="10" id="KW-1185">Reference proteome</keyword>
<dbReference type="RefSeq" id="WP_181340586.1">
    <property type="nucleotide sequence ID" value="NZ_JAAKDE010000061.1"/>
</dbReference>
<keyword evidence="6 7" id="KW-0592">Phosphate transport</keyword>
<dbReference type="InterPro" id="IPR038078">
    <property type="entry name" value="PhoU-like_sf"/>
</dbReference>
<dbReference type="GO" id="GO:0005737">
    <property type="term" value="C:cytoplasm"/>
    <property type="evidence" value="ECO:0007669"/>
    <property type="project" value="UniProtKB-SubCell"/>
</dbReference>
<evidence type="ECO:0000313" key="9">
    <source>
        <dbReference type="EMBL" id="MBA2134125.1"/>
    </source>
</evidence>
<dbReference type="Pfam" id="PF01895">
    <property type="entry name" value="PhoU"/>
    <property type="match status" value="2"/>
</dbReference>
<evidence type="ECO:0000256" key="4">
    <source>
        <dbReference type="ARBA" id="ARBA00022448"/>
    </source>
</evidence>
<comment type="subcellular location">
    <subcellularLocation>
        <location evidence="1 7">Cytoplasm</location>
    </subcellularLocation>
</comment>
<sequence length="217" mass="24186">MRSKFDEQLELLKTRLIRMGALCEEAIANAVKALLNNDLALAKKALEADVEIDQQEREIEGLCLKLLLQQQPVARDLRQISSALKMITDLERIGDQAGDIAEITIQAKIEAAPETKPIAAMAEATIKMVTGSIDAFVRQDLELAKAVIEYDDVVDELFIQVKKDLIRLINKDAKSGEFAIDLIMIAKYFERIGDHATNIAEWVEFAITGRHRNGVGK</sequence>
<dbReference type="InterPro" id="IPR026022">
    <property type="entry name" value="PhoU_dom"/>
</dbReference>
<comment type="similarity">
    <text evidence="2 7">Belongs to the PhoU family.</text>
</comment>
<feature type="domain" description="PhoU" evidence="8">
    <location>
        <begin position="119"/>
        <end position="203"/>
    </location>
</feature>
<dbReference type="EMBL" id="JAAKDE010000061">
    <property type="protein sequence ID" value="MBA2134125.1"/>
    <property type="molecule type" value="Genomic_DNA"/>
</dbReference>
<dbReference type="AlphaFoldDB" id="A0A8J6I1Q9"/>
<evidence type="ECO:0000256" key="1">
    <source>
        <dbReference type="ARBA" id="ARBA00004496"/>
    </source>
</evidence>
<proteinExistence type="inferred from homology"/>